<sequence length="77" mass="8575">MKKTFVFLVGLLSLVYLLNPTAGLAEFIPDNIPFVGNIDEATAVTLLLASLRYFGIDLGKFLGKQEKEKESLKQEKE</sequence>
<accession>A0AAW9SJW2</accession>
<proteinExistence type="predicted"/>
<keyword evidence="2" id="KW-1185">Reference proteome</keyword>
<reference evidence="1 2" key="1">
    <citation type="submission" date="2024-04" db="EMBL/GenBank/DDBJ databases">
        <title>Novel genus in family Flammeovirgaceae.</title>
        <authorList>
            <person name="Nguyen T.H."/>
            <person name="Vuong T.Q."/>
            <person name="Le H."/>
            <person name="Kim S.-G."/>
        </authorList>
    </citation>
    <scope>NUCLEOTIDE SEQUENCE [LARGE SCALE GENOMIC DNA]</scope>
    <source>
        <strain evidence="1 2">JCM 23209</strain>
    </source>
</reference>
<organism evidence="1 2">
    <name type="scientific">Rapidithrix thailandica</name>
    <dbReference type="NCBI Taxonomy" id="413964"/>
    <lineage>
        <taxon>Bacteria</taxon>
        <taxon>Pseudomonadati</taxon>
        <taxon>Bacteroidota</taxon>
        <taxon>Cytophagia</taxon>
        <taxon>Cytophagales</taxon>
        <taxon>Flammeovirgaceae</taxon>
        <taxon>Rapidithrix</taxon>
    </lineage>
</organism>
<dbReference type="EMBL" id="JBDKWZ010000022">
    <property type="protein sequence ID" value="MEN7551433.1"/>
    <property type="molecule type" value="Genomic_DNA"/>
</dbReference>
<dbReference type="AlphaFoldDB" id="A0AAW9SJW2"/>
<dbReference type="RefSeq" id="WP_346824214.1">
    <property type="nucleotide sequence ID" value="NZ_JBDKWZ010000022.1"/>
</dbReference>
<name>A0AAW9SJW2_9BACT</name>
<gene>
    <name evidence="1" type="ORF">AAG747_26185</name>
</gene>
<protein>
    <submittedName>
        <fullName evidence="1">YkvA family protein</fullName>
    </submittedName>
</protein>
<evidence type="ECO:0000313" key="1">
    <source>
        <dbReference type="EMBL" id="MEN7551433.1"/>
    </source>
</evidence>
<comment type="caution">
    <text evidence="1">The sequence shown here is derived from an EMBL/GenBank/DDBJ whole genome shotgun (WGS) entry which is preliminary data.</text>
</comment>
<evidence type="ECO:0000313" key="2">
    <source>
        <dbReference type="Proteomes" id="UP001403385"/>
    </source>
</evidence>
<dbReference type="Proteomes" id="UP001403385">
    <property type="component" value="Unassembled WGS sequence"/>
</dbReference>